<feature type="transmembrane region" description="Helical" evidence="9">
    <location>
        <begin position="137"/>
        <end position="156"/>
    </location>
</feature>
<dbReference type="RefSeq" id="WP_150684948.1">
    <property type="nucleotide sequence ID" value="NZ_CABPSI010000003.1"/>
</dbReference>
<feature type="transmembrane region" description="Helical" evidence="9">
    <location>
        <begin position="107"/>
        <end position="125"/>
    </location>
</feature>
<name>A0A5E4WPH8_9BURK</name>
<dbReference type="InterPro" id="IPR020846">
    <property type="entry name" value="MFS_dom"/>
</dbReference>
<dbReference type="SUPFAM" id="SSF103473">
    <property type="entry name" value="MFS general substrate transporter"/>
    <property type="match status" value="1"/>
</dbReference>
<feature type="transmembrane region" description="Helical" evidence="9">
    <location>
        <begin position="353"/>
        <end position="384"/>
    </location>
</feature>
<dbReference type="EMBL" id="CABPSI010000003">
    <property type="protein sequence ID" value="VVE24875.1"/>
    <property type="molecule type" value="Genomic_DNA"/>
</dbReference>
<evidence type="ECO:0000256" key="7">
    <source>
        <dbReference type="ARBA" id="ARBA00023136"/>
    </source>
</evidence>
<evidence type="ECO:0000256" key="9">
    <source>
        <dbReference type="SAM" id="Phobius"/>
    </source>
</evidence>
<feature type="transmembrane region" description="Helical" evidence="9">
    <location>
        <begin position="464"/>
        <end position="484"/>
    </location>
</feature>
<keyword evidence="4" id="KW-1003">Cell membrane</keyword>
<organism evidence="11 12">
    <name type="scientific">Pandoraea iniqua</name>
    <dbReference type="NCBI Taxonomy" id="2508288"/>
    <lineage>
        <taxon>Bacteria</taxon>
        <taxon>Pseudomonadati</taxon>
        <taxon>Pseudomonadota</taxon>
        <taxon>Betaproteobacteria</taxon>
        <taxon>Burkholderiales</taxon>
        <taxon>Burkholderiaceae</taxon>
        <taxon>Pandoraea</taxon>
    </lineage>
</organism>
<evidence type="ECO:0000259" key="10">
    <source>
        <dbReference type="PROSITE" id="PS50850"/>
    </source>
</evidence>
<dbReference type="Pfam" id="PF07690">
    <property type="entry name" value="MFS_1"/>
    <property type="match status" value="1"/>
</dbReference>
<feature type="transmembrane region" description="Helical" evidence="9">
    <location>
        <begin position="75"/>
        <end position="101"/>
    </location>
</feature>
<dbReference type="InterPro" id="IPR011701">
    <property type="entry name" value="MFS"/>
</dbReference>
<feature type="transmembrane region" description="Helical" evidence="9">
    <location>
        <begin position="227"/>
        <end position="244"/>
    </location>
</feature>
<evidence type="ECO:0000256" key="1">
    <source>
        <dbReference type="ARBA" id="ARBA00004651"/>
    </source>
</evidence>
<keyword evidence="12" id="KW-1185">Reference proteome</keyword>
<feature type="transmembrane region" description="Helical" evidence="9">
    <location>
        <begin position="162"/>
        <end position="182"/>
    </location>
</feature>
<feature type="transmembrane region" description="Helical" evidence="9">
    <location>
        <begin position="12"/>
        <end position="31"/>
    </location>
</feature>
<dbReference type="Gene3D" id="1.20.1250.20">
    <property type="entry name" value="MFS general substrate transporter like domains"/>
    <property type="match status" value="1"/>
</dbReference>
<evidence type="ECO:0000256" key="3">
    <source>
        <dbReference type="ARBA" id="ARBA00022448"/>
    </source>
</evidence>
<feature type="domain" description="Major facilitator superfamily (MFS) profile" evidence="10">
    <location>
        <begin position="9"/>
        <end position="490"/>
    </location>
</feature>
<evidence type="ECO:0000256" key="5">
    <source>
        <dbReference type="ARBA" id="ARBA00022692"/>
    </source>
</evidence>
<feature type="transmembrane region" description="Helical" evidence="9">
    <location>
        <begin position="194"/>
        <end position="215"/>
    </location>
</feature>
<dbReference type="CDD" id="cd17321">
    <property type="entry name" value="MFS_MMR_MDR_like"/>
    <property type="match status" value="1"/>
</dbReference>
<dbReference type="PANTHER" id="PTHR42718">
    <property type="entry name" value="MAJOR FACILITATOR SUPERFAMILY MULTIDRUG TRANSPORTER MFSC"/>
    <property type="match status" value="1"/>
</dbReference>
<evidence type="ECO:0000256" key="8">
    <source>
        <dbReference type="SAM" id="MobiDB-lite"/>
    </source>
</evidence>
<dbReference type="InterPro" id="IPR004638">
    <property type="entry name" value="EmrB-like"/>
</dbReference>
<dbReference type="Proteomes" id="UP000333828">
    <property type="component" value="Unassembled WGS sequence"/>
</dbReference>
<sequence length="510" mass="53481">MQPSRRRALVCAAYLGTFLASLDISIVNVALPTLQLRLHTDMAGLQWVVNAYAIAISAFMLSAGPLGDRYGHKPVWSASVVLFTLGSAVCACADTLAPLLVGRTIQGVAGALLIPSAMPILTHAFPDPRERARVIGGWSAFSALALILGPLLGGLLVEHFGWQSIFLVNEPLGLIALALGIWGIPSRERNPHGMFDPAGQVLSVICLGTLTYGLIQLGEPDAPRERLAVVFAIAAVTFIAFVWVERRVARPLLPMALLRDPPMRLANIASFALGFAGYSSLFFLSLFLQQAQGHTPAATGWQLMPQFLMMGVTSLLFGRIAHRVALPLLMVAGYGAIGLTMCAMAALTPDTPFWIVGTLFAVLGLGMGLAVPATGMTVMGLAPAERTGMASATMNALRQTGMTMGIALLGSVMSLRAMHGLAGAAQAHGAADAPGLARLAVTAHLMDSQLNWLPQAYRVAMTQGFALAMIGGGLTCVVMAGVLFRYRRHAPDASSGGGNHGRLATGSVGD</sequence>
<feature type="region of interest" description="Disordered" evidence="8">
    <location>
        <begin position="491"/>
        <end position="510"/>
    </location>
</feature>
<dbReference type="Gene3D" id="1.20.1720.10">
    <property type="entry name" value="Multidrug resistance protein D"/>
    <property type="match status" value="1"/>
</dbReference>
<accession>A0A5E4WPH8</accession>
<dbReference type="GO" id="GO:0005886">
    <property type="term" value="C:plasma membrane"/>
    <property type="evidence" value="ECO:0007669"/>
    <property type="project" value="UniProtKB-SubCell"/>
</dbReference>
<comment type="similarity">
    <text evidence="2">Belongs to the major facilitator superfamily. EmrB family.</text>
</comment>
<evidence type="ECO:0000313" key="12">
    <source>
        <dbReference type="Proteomes" id="UP000333828"/>
    </source>
</evidence>
<evidence type="ECO:0000256" key="4">
    <source>
        <dbReference type="ARBA" id="ARBA00022475"/>
    </source>
</evidence>
<keyword evidence="3" id="KW-0813">Transport</keyword>
<keyword evidence="5 9" id="KW-0812">Transmembrane</keyword>
<feature type="transmembrane region" description="Helical" evidence="9">
    <location>
        <begin position="265"/>
        <end position="288"/>
    </location>
</feature>
<feature type="transmembrane region" description="Helical" evidence="9">
    <location>
        <begin position="324"/>
        <end position="347"/>
    </location>
</feature>
<gene>
    <name evidence="11" type="ORF">PIN31115_03333</name>
</gene>
<dbReference type="NCBIfam" id="TIGR00711">
    <property type="entry name" value="efflux_EmrB"/>
    <property type="match status" value="1"/>
</dbReference>
<dbReference type="GO" id="GO:0022857">
    <property type="term" value="F:transmembrane transporter activity"/>
    <property type="evidence" value="ECO:0007669"/>
    <property type="project" value="InterPro"/>
</dbReference>
<keyword evidence="7 9" id="KW-0472">Membrane</keyword>
<protein>
    <submittedName>
        <fullName evidence="11">MFS transporter</fullName>
    </submittedName>
</protein>
<feature type="transmembrane region" description="Helical" evidence="9">
    <location>
        <begin position="300"/>
        <end position="317"/>
    </location>
</feature>
<dbReference type="InterPro" id="IPR036259">
    <property type="entry name" value="MFS_trans_sf"/>
</dbReference>
<evidence type="ECO:0000313" key="11">
    <source>
        <dbReference type="EMBL" id="VVE24875.1"/>
    </source>
</evidence>
<dbReference type="PROSITE" id="PS50850">
    <property type="entry name" value="MFS"/>
    <property type="match status" value="1"/>
</dbReference>
<proteinExistence type="inferred from homology"/>
<reference evidence="11 12" key="1">
    <citation type="submission" date="2019-08" db="EMBL/GenBank/DDBJ databases">
        <authorList>
            <person name="Peeters C."/>
        </authorList>
    </citation>
    <scope>NUCLEOTIDE SEQUENCE [LARGE SCALE GENOMIC DNA]</scope>
    <source>
        <strain evidence="11 12">LMG 31115</strain>
    </source>
</reference>
<feature type="transmembrane region" description="Helical" evidence="9">
    <location>
        <begin position="396"/>
        <end position="415"/>
    </location>
</feature>
<keyword evidence="6 9" id="KW-1133">Transmembrane helix</keyword>
<comment type="subcellular location">
    <subcellularLocation>
        <location evidence="1">Cell membrane</location>
        <topology evidence="1">Multi-pass membrane protein</topology>
    </subcellularLocation>
</comment>
<dbReference type="PANTHER" id="PTHR42718:SF9">
    <property type="entry name" value="MAJOR FACILITATOR SUPERFAMILY MULTIDRUG TRANSPORTER MFSC"/>
    <property type="match status" value="1"/>
</dbReference>
<dbReference type="AlphaFoldDB" id="A0A5E4WPH8"/>
<evidence type="ECO:0000256" key="6">
    <source>
        <dbReference type="ARBA" id="ARBA00022989"/>
    </source>
</evidence>
<evidence type="ECO:0000256" key="2">
    <source>
        <dbReference type="ARBA" id="ARBA00008537"/>
    </source>
</evidence>
<feature type="transmembrane region" description="Helical" evidence="9">
    <location>
        <begin position="43"/>
        <end position="63"/>
    </location>
</feature>